<dbReference type="EMBL" id="BSUO01000001">
    <property type="protein sequence ID" value="GMA38572.1"/>
    <property type="molecule type" value="Genomic_DNA"/>
</dbReference>
<dbReference type="Pfam" id="PF00496">
    <property type="entry name" value="SBP_bac_5"/>
    <property type="match status" value="1"/>
</dbReference>
<dbReference type="RefSeq" id="WP_284302633.1">
    <property type="nucleotide sequence ID" value="NZ_BSUO01000001.1"/>
</dbReference>
<keyword evidence="2" id="KW-0732">Signal</keyword>
<evidence type="ECO:0000256" key="1">
    <source>
        <dbReference type="SAM" id="MobiDB-lite"/>
    </source>
</evidence>
<feature type="compositionally biased region" description="Gly residues" evidence="1">
    <location>
        <begin position="30"/>
        <end position="42"/>
    </location>
</feature>
<dbReference type="InterPro" id="IPR000914">
    <property type="entry name" value="SBP_5_dom"/>
</dbReference>
<dbReference type="PIRSF" id="PIRSF002741">
    <property type="entry name" value="MppA"/>
    <property type="match status" value="1"/>
</dbReference>
<feature type="signal peptide" evidence="2">
    <location>
        <begin position="1"/>
        <end position="24"/>
    </location>
</feature>
<dbReference type="Gene3D" id="3.40.190.10">
    <property type="entry name" value="Periplasmic binding protein-like II"/>
    <property type="match status" value="1"/>
</dbReference>
<dbReference type="Proteomes" id="UP001157126">
    <property type="component" value="Unassembled WGS sequence"/>
</dbReference>
<dbReference type="SUPFAM" id="SSF53850">
    <property type="entry name" value="Periplasmic binding protein-like II"/>
    <property type="match status" value="1"/>
</dbReference>
<evidence type="ECO:0000313" key="4">
    <source>
        <dbReference type="EMBL" id="GMA38572.1"/>
    </source>
</evidence>
<dbReference type="PROSITE" id="PS51257">
    <property type="entry name" value="PROKAR_LIPOPROTEIN"/>
    <property type="match status" value="1"/>
</dbReference>
<organism evidence="4 5">
    <name type="scientific">Mobilicoccus caccae</name>
    <dbReference type="NCBI Taxonomy" id="1859295"/>
    <lineage>
        <taxon>Bacteria</taxon>
        <taxon>Bacillati</taxon>
        <taxon>Actinomycetota</taxon>
        <taxon>Actinomycetes</taxon>
        <taxon>Micrococcales</taxon>
        <taxon>Dermatophilaceae</taxon>
        <taxon>Mobilicoccus</taxon>
    </lineage>
</organism>
<evidence type="ECO:0000256" key="2">
    <source>
        <dbReference type="SAM" id="SignalP"/>
    </source>
</evidence>
<comment type="caution">
    <text evidence="4">The sequence shown here is derived from an EMBL/GenBank/DDBJ whole genome shotgun (WGS) entry which is preliminary data.</text>
</comment>
<dbReference type="Gene3D" id="3.90.76.10">
    <property type="entry name" value="Dipeptide-binding Protein, Domain 1"/>
    <property type="match status" value="1"/>
</dbReference>
<feature type="region of interest" description="Disordered" evidence="1">
    <location>
        <begin position="30"/>
        <end position="63"/>
    </location>
</feature>
<dbReference type="PANTHER" id="PTHR30290:SF65">
    <property type="entry name" value="MONOACYL PHOSPHATIDYLINOSITOL TETRAMANNOSIDE-BINDING PROTEIN LPQW-RELATED"/>
    <property type="match status" value="1"/>
</dbReference>
<evidence type="ECO:0000259" key="3">
    <source>
        <dbReference type="Pfam" id="PF00496"/>
    </source>
</evidence>
<reference evidence="5" key="1">
    <citation type="journal article" date="2019" name="Int. J. Syst. Evol. Microbiol.">
        <title>The Global Catalogue of Microorganisms (GCM) 10K type strain sequencing project: providing services to taxonomists for standard genome sequencing and annotation.</title>
        <authorList>
            <consortium name="The Broad Institute Genomics Platform"/>
            <consortium name="The Broad Institute Genome Sequencing Center for Infectious Disease"/>
            <person name="Wu L."/>
            <person name="Ma J."/>
        </authorList>
    </citation>
    <scope>NUCLEOTIDE SEQUENCE [LARGE SCALE GENOMIC DNA]</scope>
    <source>
        <strain evidence="5">NBRC 113072</strain>
    </source>
</reference>
<feature type="chain" id="PRO_5045905942" evidence="2">
    <location>
        <begin position="25"/>
        <end position="574"/>
    </location>
</feature>
<dbReference type="InterPro" id="IPR039424">
    <property type="entry name" value="SBP_5"/>
</dbReference>
<dbReference type="CDD" id="cd08501">
    <property type="entry name" value="PBP2_Lpqw"/>
    <property type="match status" value="1"/>
</dbReference>
<dbReference type="PANTHER" id="PTHR30290">
    <property type="entry name" value="PERIPLASMIC BINDING COMPONENT OF ABC TRANSPORTER"/>
    <property type="match status" value="1"/>
</dbReference>
<feature type="domain" description="Solute-binding protein family 5" evidence="3">
    <location>
        <begin position="123"/>
        <end position="487"/>
    </location>
</feature>
<keyword evidence="5" id="KW-1185">Reference proteome</keyword>
<dbReference type="InterPro" id="IPR030678">
    <property type="entry name" value="Peptide/Ni-bd"/>
</dbReference>
<feature type="compositionally biased region" description="Polar residues" evidence="1">
    <location>
        <begin position="49"/>
        <end position="63"/>
    </location>
</feature>
<gene>
    <name evidence="4" type="primary">oppA</name>
    <name evidence="4" type="ORF">GCM10025883_06170</name>
</gene>
<dbReference type="Gene3D" id="3.10.105.10">
    <property type="entry name" value="Dipeptide-binding Protein, Domain 3"/>
    <property type="match status" value="1"/>
</dbReference>
<evidence type="ECO:0000313" key="5">
    <source>
        <dbReference type="Proteomes" id="UP001157126"/>
    </source>
</evidence>
<sequence>MKSRRIQLALAVTMSSALALSACAGGGGGNGGDNPGGGGTQGTGEQSGIAQNNPQDRNSLEQGGTLTLPLASFPTNYNGWHIDGNLADWSEVTRATDPGLYLYSPEGEISPRPEFIQEMPKVEQKDGKETITYKLNPKAVWNDGTKIDWKSFETTWKVNAQPVDKGGFNNIITAGYEDIEKVAQGASADEVVVTMKKPFFPVTELFGGLVHPKLGEKDAFNTLMKDDVHAELRSGPFTVDKIDKQAQTIILKPNDKWWGNKPLLNQVIFRQMEDSATIPAFKNGEIDATGVANKARFEQIQGAPNMEIRRSQRLNTTVYQFNSKAPSLADVNVRKALWQGLNREELKQVRFNGLDYTENPVGSALFFAFQPDAEDNMPVQFDKAAAEKTLQDAGYAKGADGIYAKGGEKLTVKYTTFGDDPMTTALAQTTQNQLKAIGVDLQLDIRPSAAFGETMEKKNFDFLAMSWSMTSPSPVTGVCQFYCSDSSSNYAAVGSTELDARIKKIGEIEDTQQQNKEINAIEKEWMQQYGQMPMWNGPVISAYRAGLANYGPAAFASITPKWEDVGWVQGSTHN</sequence>
<proteinExistence type="predicted"/>
<accession>A0ABQ6IPC7</accession>
<protein>
    <submittedName>
        <fullName evidence="4">Peptide ABC transporter substrate-binding protein</fullName>
    </submittedName>
</protein>
<name>A0ABQ6IPC7_9MICO</name>